<dbReference type="Proteomes" id="UP000030706">
    <property type="component" value="Unassembled WGS sequence"/>
</dbReference>
<proteinExistence type="predicted"/>
<dbReference type="PANTHER" id="PTHR43333:SF1">
    <property type="entry name" value="D-ISOMER SPECIFIC 2-HYDROXYACID DEHYDROGENASE NAD-BINDING DOMAIN-CONTAINING PROTEIN"/>
    <property type="match status" value="1"/>
</dbReference>
<feature type="domain" description="D-isomer specific 2-hydroxyacid dehydrogenase NAD-binding" evidence="3">
    <location>
        <begin position="125"/>
        <end position="198"/>
    </location>
</feature>
<dbReference type="HOGENOM" id="CLU_019796_1_0_1"/>
<reference evidence="4 5" key="1">
    <citation type="journal article" date="2014" name="BMC Genomics">
        <title>Genome sequencing of four Aureobasidium pullulans varieties: biotechnological potential, stress tolerance, and description of new species.</title>
        <authorList>
            <person name="Gostin Ar C."/>
            <person name="Ohm R.A."/>
            <person name="Kogej T."/>
            <person name="Sonjak S."/>
            <person name="Turk M."/>
            <person name="Zajc J."/>
            <person name="Zalar P."/>
            <person name="Grube M."/>
            <person name="Sun H."/>
            <person name="Han J."/>
            <person name="Sharma A."/>
            <person name="Chiniquy J."/>
            <person name="Ngan C.Y."/>
            <person name="Lipzen A."/>
            <person name="Barry K."/>
            <person name="Grigoriev I.V."/>
            <person name="Gunde-Cimerman N."/>
        </authorList>
    </citation>
    <scope>NUCLEOTIDE SEQUENCE [LARGE SCALE GENOMIC DNA]</scope>
    <source>
        <strain evidence="4 5">EXF-150</strain>
    </source>
</reference>
<evidence type="ECO:0000256" key="1">
    <source>
        <dbReference type="ARBA" id="ARBA00023002"/>
    </source>
</evidence>
<dbReference type="OrthoDB" id="298012at2759"/>
<dbReference type="InterPro" id="IPR036291">
    <property type="entry name" value="NAD(P)-bd_dom_sf"/>
</dbReference>
<keyword evidence="2" id="KW-0520">NAD</keyword>
<evidence type="ECO:0000256" key="2">
    <source>
        <dbReference type="ARBA" id="ARBA00023027"/>
    </source>
</evidence>
<dbReference type="Pfam" id="PF02826">
    <property type="entry name" value="2-Hacid_dh_C"/>
    <property type="match status" value="2"/>
</dbReference>
<dbReference type="Gene3D" id="3.40.50.720">
    <property type="entry name" value="NAD(P)-binding Rossmann-like Domain"/>
    <property type="match status" value="2"/>
</dbReference>
<dbReference type="PANTHER" id="PTHR43333">
    <property type="entry name" value="2-HACID_DH_C DOMAIN-CONTAINING PROTEIN"/>
    <property type="match status" value="1"/>
</dbReference>
<evidence type="ECO:0000313" key="5">
    <source>
        <dbReference type="Proteomes" id="UP000030706"/>
    </source>
</evidence>
<sequence>MGGGEHKEAVLVTLPMQEPHDAIERLQKKFPHLKITYRNVSWTKDRAQLEKEVDKELWKEATVLLTLSALPPKPSDAPLLDFIQLFSAGSNQLASHPIYTDTDIPIATASGVHGPQIAEWVIMTHLIHTHKYNQLYDAQKQHKWGSKDGSYRVSDSVGMRVGVLGYGSIGRQVGRVAKAMGMDVIAFTASPKDTPEKKKDVGYIVPGTGDPDGEIPSAWYSGLDKESLHNFLKQDIDLLLISVPLTKETTHFLSTEEFKVLSQNGKRPAYVTNIARGPIIDQPALIEALKDDTLAGASLDVTDPEPLPSDNELWDLENVIVTPHISGNGAAYVDRAFQILELQLEHKQKGEKYINVVNRKRGY</sequence>
<dbReference type="GeneID" id="40746500"/>
<dbReference type="STRING" id="1043002.A0A074X432"/>
<gene>
    <name evidence="4" type="ORF">M438DRAFT_339187</name>
</gene>
<dbReference type="CDD" id="cd12163">
    <property type="entry name" value="2-Hacid_dh_5"/>
    <property type="match status" value="1"/>
</dbReference>
<feature type="domain" description="D-isomer specific 2-hydroxyacid dehydrogenase NAD-binding" evidence="3">
    <location>
        <begin position="222"/>
        <end position="326"/>
    </location>
</feature>
<dbReference type="RefSeq" id="XP_029756305.1">
    <property type="nucleotide sequence ID" value="XM_029904194.1"/>
</dbReference>
<keyword evidence="1" id="KW-0560">Oxidoreductase</keyword>
<organism evidence="4 5">
    <name type="scientific">Aureobasidium pullulans EXF-150</name>
    <dbReference type="NCBI Taxonomy" id="1043002"/>
    <lineage>
        <taxon>Eukaryota</taxon>
        <taxon>Fungi</taxon>
        <taxon>Dikarya</taxon>
        <taxon>Ascomycota</taxon>
        <taxon>Pezizomycotina</taxon>
        <taxon>Dothideomycetes</taxon>
        <taxon>Dothideomycetidae</taxon>
        <taxon>Dothideales</taxon>
        <taxon>Saccotheciaceae</taxon>
        <taxon>Aureobasidium</taxon>
    </lineage>
</organism>
<name>A0A074X432_AURPU</name>
<dbReference type="InterPro" id="IPR029752">
    <property type="entry name" value="D-isomer_DH_CS1"/>
</dbReference>
<dbReference type="SUPFAM" id="SSF51735">
    <property type="entry name" value="NAD(P)-binding Rossmann-fold domains"/>
    <property type="match status" value="1"/>
</dbReference>
<dbReference type="InterPro" id="IPR006140">
    <property type="entry name" value="D-isomer_DH_NAD-bd"/>
</dbReference>
<dbReference type="PROSITE" id="PS00065">
    <property type="entry name" value="D_2_HYDROXYACID_DH_1"/>
    <property type="match status" value="1"/>
</dbReference>
<keyword evidence="5" id="KW-1185">Reference proteome</keyword>
<evidence type="ECO:0000259" key="3">
    <source>
        <dbReference type="Pfam" id="PF02826"/>
    </source>
</evidence>
<evidence type="ECO:0000313" key="4">
    <source>
        <dbReference type="EMBL" id="KEQ80118.1"/>
    </source>
</evidence>
<protein>
    <recommendedName>
        <fullName evidence="3">D-isomer specific 2-hydroxyacid dehydrogenase NAD-binding domain-containing protein</fullName>
    </recommendedName>
</protein>
<dbReference type="AlphaFoldDB" id="A0A074X432"/>
<dbReference type="GO" id="GO:0016491">
    <property type="term" value="F:oxidoreductase activity"/>
    <property type="evidence" value="ECO:0007669"/>
    <property type="project" value="UniProtKB-KW"/>
</dbReference>
<dbReference type="EMBL" id="KL585000">
    <property type="protein sequence ID" value="KEQ80118.1"/>
    <property type="molecule type" value="Genomic_DNA"/>
</dbReference>
<dbReference type="GO" id="GO:0051287">
    <property type="term" value="F:NAD binding"/>
    <property type="evidence" value="ECO:0007669"/>
    <property type="project" value="InterPro"/>
</dbReference>
<accession>A0A074X432</accession>